<evidence type="ECO:0000256" key="3">
    <source>
        <dbReference type="ARBA" id="ARBA00022801"/>
    </source>
</evidence>
<evidence type="ECO:0000256" key="5">
    <source>
        <dbReference type="ARBA" id="ARBA00023295"/>
    </source>
</evidence>
<evidence type="ECO:0000259" key="8">
    <source>
        <dbReference type="PROSITE" id="PS50103"/>
    </source>
</evidence>
<dbReference type="InterPro" id="IPR013783">
    <property type="entry name" value="Ig-like_fold"/>
</dbReference>
<dbReference type="InterPro" id="IPR054593">
    <property type="entry name" value="Beta-mannosidase-like_N2"/>
</dbReference>
<evidence type="ECO:0000256" key="1">
    <source>
        <dbReference type="ARBA" id="ARBA00000829"/>
    </source>
</evidence>
<dbReference type="GO" id="GO:0004567">
    <property type="term" value="F:beta-mannosidase activity"/>
    <property type="evidence" value="ECO:0007669"/>
    <property type="project" value="UniProtKB-EC"/>
</dbReference>
<feature type="compositionally biased region" description="Pro residues" evidence="7">
    <location>
        <begin position="91"/>
        <end position="103"/>
    </location>
</feature>
<evidence type="ECO:0000256" key="4">
    <source>
        <dbReference type="ARBA" id="ARBA00023180"/>
    </source>
</evidence>
<name>A0A1Q9C4B5_SYMMI</name>
<evidence type="ECO:0000256" key="6">
    <source>
        <dbReference type="PROSITE-ProRule" id="PRU00723"/>
    </source>
</evidence>
<dbReference type="Gene3D" id="2.60.120.260">
    <property type="entry name" value="Galactose-binding domain-like"/>
    <property type="match status" value="1"/>
</dbReference>
<dbReference type="Gene3D" id="2.60.40.10">
    <property type="entry name" value="Immunoglobulins"/>
    <property type="match status" value="2"/>
</dbReference>
<dbReference type="Pfam" id="PF00703">
    <property type="entry name" value="Glyco_hydro_2"/>
    <property type="match status" value="1"/>
</dbReference>
<dbReference type="PANTHER" id="PTHR43730:SF1">
    <property type="entry name" value="BETA-MANNOSIDASE"/>
    <property type="match status" value="1"/>
</dbReference>
<keyword evidence="6" id="KW-0479">Metal-binding</keyword>
<dbReference type="InterPro" id="IPR000571">
    <property type="entry name" value="Znf_CCCH"/>
</dbReference>
<dbReference type="GO" id="GO:0008270">
    <property type="term" value="F:zinc ion binding"/>
    <property type="evidence" value="ECO:0007669"/>
    <property type="project" value="UniProtKB-KW"/>
</dbReference>
<keyword evidence="5" id="KW-0326">Glycosidase</keyword>
<dbReference type="InterPro" id="IPR041625">
    <property type="entry name" value="Beta-mannosidase_Ig"/>
</dbReference>
<dbReference type="EC" id="3.2.1.25" evidence="2"/>
<feature type="zinc finger region" description="C3H1-type" evidence="6">
    <location>
        <begin position="388"/>
        <end position="415"/>
    </location>
</feature>
<keyword evidence="10" id="KW-1185">Reference proteome</keyword>
<dbReference type="SUPFAM" id="SSF49303">
    <property type="entry name" value="beta-Galactosidase/glucuronidase domain"/>
    <property type="match status" value="1"/>
</dbReference>
<dbReference type="InterPro" id="IPR050887">
    <property type="entry name" value="Beta-mannosidase_GH2"/>
</dbReference>
<dbReference type="Gene3D" id="3.20.20.80">
    <property type="entry name" value="Glycosidases"/>
    <property type="match status" value="1"/>
</dbReference>
<keyword evidence="4" id="KW-0325">Glycoprotein</keyword>
<feature type="domain" description="C3H1-type" evidence="8">
    <location>
        <begin position="388"/>
        <end position="415"/>
    </location>
</feature>
<proteinExistence type="predicted"/>
<protein>
    <recommendedName>
        <fullName evidence="2">beta-mannosidase</fullName>
        <ecNumber evidence="2">3.2.1.25</ecNumber>
    </recommendedName>
</protein>
<comment type="catalytic activity">
    <reaction evidence="1">
        <text>Hydrolysis of terminal, non-reducing beta-D-mannose residues in beta-D-mannosides.</text>
        <dbReference type="EC" id="3.2.1.25"/>
    </reaction>
</comment>
<feature type="compositionally biased region" description="Basic and acidic residues" evidence="7">
    <location>
        <begin position="344"/>
        <end position="360"/>
    </location>
</feature>
<dbReference type="InterPro" id="IPR036156">
    <property type="entry name" value="Beta-gal/glucu_dom_sf"/>
</dbReference>
<keyword evidence="3" id="KW-0378">Hydrolase</keyword>
<feature type="region of interest" description="Disordered" evidence="7">
    <location>
        <begin position="318"/>
        <end position="379"/>
    </location>
</feature>
<dbReference type="InterPro" id="IPR008979">
    <property type="entry name" value="Galactose-bd-like_sf"/>
</dbReference>
<dbReference type="SUPFAM" id="SSF51445">
    <property type="entry name" value="(Trans)glycosidases"/>
    <property type="match status" value="1"/>
</dbReference>
<dbReference type="Pfam" id="PF22666">
    <property type="entry name" value="Glyco_hydro_2_N2"/>
    <property type="match status" value="1"/>
</dbReference>
<dbReference type="Pfam" id="PF17753">
    <property type="entry name" value="Ig_mannosidase"/>
    <property type="match status" value="1"/>
</dbReference>
<feature type="region of interest" description="Disordered" evidence="7">
    <location>
        <begin position="80"/>
        <end position="120"/>
    </location>
</feature>
<reference evidence="9 10" key="1">
    <citation type="submission" date="2016-02" db="EMBL/GenBank/DDBJ databases">
        <title>Genome analysis of coral dinoflagellate symbionts highlights evolutionary adaptations to a symbiotic lifestyle.</title>
        <authorList>
            <person name="Aranda M."/>
            <person name="Li Y."/>
            <person name="Liew Y.J."/>
            <person name="Baumgarten S."/>
            <person name="Simakov O."/>
            <person name="Wilson M."/>
            <person name="Piel J."/>
            <person name="Ashoor H."/>
            <person name="Bougouffa S."/>
            <person name="Bajic V.B."/>
            <person name="Ryu T."/>
            <person name="Ravasi T."/>
            <person name="Bayer T."/>
            <person name="Micklem G."/>
            <person name="Kim H."/>
            <person name="Bhak J."/>
            <person name="Lajeunesse T.C."/>
            <person name="Voolstra C.R."/>
        </authorList>
    </citation>
    <scope>NUCLEOTIDE SEQUENCE [LARGE SCALE GENOMIC DNA]</scope>
    <source>
        <strain evidence="9 10">CCMP2467</strain>
    </source>
</reference>
<sequence>MSDFSQLALEASVPSEVMQLLSEFEVATFARCCTSHAESEDMITQLCADSGLVEHPSKLLARASLRLLLSRCRAAEALPSLEQQSTLPSPASLPTPTLPPSTPTTPASSGWQESWPAKLSPEKTAALRRRFEEDYPTELLDSESFPSARLLALTSKMISDREIRWLPWKFRLSSKSQEDSMLLRPKKQPRLSELSDLLLDDAPTREIHDGPASYAFISQMLSLASTSIALCQGAHLGALKMYNKKFLQLCFTKYEPASNLRGPTSLEAQAADKRSWEILSDLVNQHSWKLDDALHEVSEVRSDLASLLAPRPHVSKRMLEGQDQWRFRPNGRGRGAQQTGRGGKGRDGKGNPTERLERGGKGKTSQKGGDKNGQAPQGKWLSTIFMEGKKHTLCMRYQSGQCKDPTSCRYVHKCEAEVVDETSLCVSAVARAIEEHRFDFSTCLSLLEESFSSQAASALKDPAVTQSDAYFNLGAFGFNDGRRCGVFQRTEQFSDIARFLNAFLRLQFPSASWTSVCVSHNVRTLLHTDAGNEVGSFNHSISLGNFSGGEIWITPALHGSAVLVPPPTGPETSAAVVFPASRNKKEVLVERLQGMQMGGGLSLSLSAAHSPSLDRRYESYNSSSVSRGMGLQSFWVLGALVVDVVVALGCQPSDLVEVIPAAGNVEYLTGGCGHEWEATSSGNRTASLAPLSVKASVPGDLLTDLQVAGQIGDPLYELNFLNSSIWSEQTWTFSTNFSVNTRLFASGSRLQLVFDGIKMGAVIRVNGKTLGTATSQFMRYTFDLKREDLRAANGANRLEVAFDSSIPVGGRFMACSGGWDWAPYTKTSQDGVKTFSYGIWKHVYLIYTPAGSASITHVVPHVFFKGMYPTEALVDGQHAGFTVKVKVFLSAPAAANGTLTLLPSWRPTVSSRRISIPAGSSNHTLEVVANATDIKLWWPIGMGEQHLYQLGVQFKGDDLTGSTQTTRQIGFRYFALVTGNDTDPAYVARASTEEGTESQGMYFRINGAAFWSKGANVIPMEELEGRMLGKAHRVMVRSAAEGGMNTLRVWGGGIFLPDEFYDACDELGVVVFHDMMYAQRGHAPERTPVQDAELRHQVRRLSSHPSIVIWDGCNECTVTMGSPTEIYATFVMSVVAEEDSSRSIWPSCPAFGWSTGVHKLDSAPNGNVLTTPGKAETIEVHGYYQHGDGFPTMNGEIKMHPFKANLPIKVSTDPTGLDRRSIFASEFGAVVMSSFESMAPTLAPEHWGLHAGQPSDTCKRDVRDHNQCQGSNVMAQRNYPCDNLINAYFGDHSESYFNKTGEGIFKQQLYQCMLSQALILKADIETRRSANQFGCLVWQLNEIWPTGGWGSLEYGTPVKGQVLGGRWKPLHYFFRRSVFSDIMATCGRDGQCYVKNDSPWPFQGRCNVMALCFGDGRRMPLHGLDLDLMQGPGVKELFKVDIQNMSGTDYMLLSECSTNIKDDRRRQIVTAFGASEGNVVSFNEILMARPADLRLPTAKVSAVVATSPNDDGSIDIVLTADKTVLFLTLTTLAHGRFSDNAFAMSPGIGKVQFIPFGALDRTLLQSSLRLEHLQPYQSWQGGEHIYV</sequence>
<accession>A0A1Q9C4B5</accession>
<dbReference type="Proteomes" id="UP000186817">
    <property type="component" value="Unassembled WGS sequence"/>
</dbReference>
<dbReference type="OrthoDB" id="2866996at2759"/>
<organism evidence="9 10">
    <name type="scientific">Symbiodinium microadriaticum</name>
    <name type="common">Dinoflagellate</name>
    <name type="synonym">Zooxanthella microadriatica</name>
    <dbReference type="NCBI Taxonomy" id="2951"/>
    <lineage>
        <taxon>Eukaryota</taxon>
        <taxon>Sar</taxon>
        <taxon>Alveolata</taxon>
        <taxon>Dinophyceae</taxon>
        <taxon>Suessiales</taxon>
        <taxon>Symbiodiniaceae</taxon>
        <taxon>Symbiodinium</taxon>
    </lineage>
</organism>
<evidence type="ECO:0000256" key="7">
    <source>
        <dbReference type="SAM" id="MobiDB-lite"/>
    </source>
</evidence>
<dbReference type="InterPro" id="IPR017853">
    <property type="entry name" value="GH"/>
</dbReference>
<dbReference type="GO" id="GO:0006516">
    <property type="term" value="P:glycoprotein catabolic process"/>
    <property type="evidence" value="ECO:0007669"/>
    <property type="project" value="TreeGrafter"/>
</dbReference>
<evidence type="ECO:0000313" key="10">
    <source>
        <dbReference type="Proteomes" id="UP000186817"/>
    </source>
</evidence>
<keyword evidence="6" id="KW-0863">Zinc-finger</keyword>
<dbReference type="PROSITE" id="PS50103">
    <property type="entry name" value="ZF_C3H1"/>
    <property type="match status" value="1"/>
</dbReference>
<dbReference type="EMBL" id="LSRX01001719">
    <property type="protein sequence ID" value="OLP77746.1"/>
    <property type="molecule type" value="Genomic_DNA"/>
</dbReference>
<dbReference type="InterPro" id="IPR006102">
    <property type="entry name" value="Ig-like_GH2"/>
</dbReference>
<keyword evidence="6" id="KW-0862">Zinc</keyword>
<dbReference type="GO" id="GO:0005975">
    <property type="term" value="P:carbohydrate metabolic process"/>
    <property type="evidence" value="ECO:0007669"/>
    <property type="project" value="InterPro"/>
</dbReference>
<dbReference type="PANTHER" id="PTHR43730">
    <property type="entry name" value="BETA-MANNOSIDASE"/>
    <property type="match status" value="1"/>
</dbReference>
<gene>
    <name evidence="9" type="primary">Manba</name>
    <name evidence="9" type="ORF">AK812_SmicGene42164</name>
</gene>
<dbReference type="SUPFAM" id="SSF49785">
    <property type="entry name" value="Galactose-binding domain-like"/>
    <property type="match status" value="1"/>
</dbReference>
<evidence type="ECO:0000313" key="9">
    <source>
        <dbReference type="EMBL" id="OLP77746.1"/>
    </source>
</evidence>
<comment type="caution">
    <text evidence="9">The sequence shown here is derived from an EMBL/GenBank/DDBJ whole genome shotgun (WGS) entry which is preliminary data.</text>
</comment>
<evidence type="ECO:0000256" key="2">
    <source>
        <dbReference type="ARBA" id="ARBA00012754"/>
    </source>
</evidence>